<gene>
    <name evidence="11" type="primary">srkA</name>
    <name evidence="13" type="ORF">G8770_15710</name>
</gene>
<comment type="similarity">
    <text evidence="11">Belongs to the SrkA/RdoA protein kinase family.</text>
</comment>
<evidence type="ECO:0000256" key="7">
    <source>
        <dbReference type="ARBA" id="ARBA00022777"/>
    </source>
</evidence>
<evidence type="ECO:0000256" key="1">
    <source>
        <dbReference type="ARBA" id="ARBA00022490"/>
    </source>
</evidence>
<evidence type="ECO:0000313" key="14">
    <source>
        <dbReference type="Proteomes" id="UP000787472"/>
    </source>
</evidence>
<feature type="binding site" evidence="11">
    <location>
        <position position="212"/>
    </location>
    <ligand>
        <name>Mg(2+)</name>
        <dbReference type="ChEBI" id="CHEBI:18420"/>
    </ligand>
</feature>
<evidence type="ECO:0000256" key="9">
    <source>
        <dbReference type="ARBA" id="ARBA00022842"/>
    </source>
</evidence>
<comment type="cofactor">
    <cofactor evidence="11">
        <name>Mg(2+)</name>
        <dbReference type="ChEBI" id="CHEBI:18420"/>
    </cofactor>
</comment>
<keyword evidence="1 11" id="KW-0963">Cytoplasm</keyword>
<keyword evidence="4 11" id="KW-0808">Transferase</keyword>
<keyword evidence="3 11" id="KW-0597">Phosphoprotein</keyword>
<accession>A0A9E5MMK0</accession>
<dbReference type="HAMAP" id="MF_01497">
    <property type="entry name" value="SrkA_kinase"/>
    <property type="match status" value="1"/>
</dbReference>
<dbReference type="PANTHER" id="PTHR39573">
    <property type="entry name" value="STRESS RESPONSE KINASE A"/>
    <property type="match status" value="1"/>
</dbReference>
<dbReference type="PANTHER" id="PTHR39573:SF1">
    <property type="entry name" value="STRESS RESPONSE KINASE A"/>
    <property type="match status" value="1"/>
</dbReference>
<keyword evidence="2 11" id="KW-0723">Serine/threonine-protein kinase</keyword>
<dbReference type="Pfam" id="PF01636">
    <property type="entry name" value="APH"/>
    <property type="match status" value="1"/>
</dbReference>
<evidence type="ECO:0000256" key="10">
    <source>
        <dbReference type="ARBA" id="ARBA00023016"/>
    </source>
</evidence>
<dbReference type="NCBIfam" id="NF008738">
    <property type="entry name" value="PRK11768.1"/>
    <property type="match status" value="1"/>
</dbReference>
<dbReference type="Gene3D" id="1.20.1270.170">
    <property type="match status" value="1"/>
</dbReference>
<comment type="subunit">
    <text evidence="11">Monomer.</text>
</comment>
<comment type="function">
    <text evidence="11">A protein kinase that phosphorylates Ser and Thr residues. Probably acts to suppress the effects of stress linked to accumulation of reactive oxygen species. Probably involved in the extracytoplasmic stress response.</text>
</comment>
<organism evidence="13 14">
    <name type="scientific">Pseudomaricurvus hydrocarbonicus</name>
    <dbReference type="NCBI Taxonomy" id="1470433"/>
    <lineage>
        <taxon>Bacteria</taxon>
        <taxon>Pseudomonadati</taxon>
        <taxon>Pseudomonadota</taxon>
        <taxon>Gammaproteobacteria</taxon>
        <taxon>Cellvibrionales</taxon>
        <taxon>Cellvibrionaceae</taxon>
        <taxon>Pseudomaricurvus</taxon>
    </lineage>
</organism>
<keyword evidence="9 11" id="KW-0460">Magnesium</keyword>
<dbReference type="RefSeq" id="WP_167188861.1">
    <property type="nucleotide sequence ID" value="NZ_JAAONZ010000013.1"/>
</dbReference>
<dbReference type="Gene3D" id="3.30.200.70">
    <property type="match status" value="1"/>
</dbReference>
<proteinExistence type="inferred from homology"/>
<feature type="active site" evidence="11">
    <location>
        <position position="224"/>
    </location>
</feature>
<evidence type="ECO:0000256" key="6">
    <source>
        <dbReference type="ARBA" id="ARBA00022741"/>
    </source>
</evidence>
<keyword evidence="8 11" id="KW-0067">ATP-binding</keyword>
<evidence type="ECO:0000313" key="13">
    <source>
        <dbReference type="EMBL" id="NHO66997.1"/>
    </source>
</evidence>
<feature type="binding site" evidence="11">
    <location>
        <position position="224"/>
    </location>
    <ligand>
        <name>Mg(2+)</name>
        <dbReference type="ChEBI" id="CHEBI:18420"/>
    </ligand>
</feature>
<keyword evidence="14" id="KW-1185">Reference proteome</keyword>
<protein>
    <recommendedName>
        <fullName evidence="11">Stress response kinase A</fullName>
        <ecNumber evidence="11">2.7.11.1</ecNumber>
    </recommendedName>
    <alternativeName>
        <fullName evidence="11">Serine/threonine-protein kinase SrkA</fullName>
    </alternativeName>
</protein>
<dbReference type="InterPro" id="IPR032882">
    <property type="entry name" value="SrkA/RdoA"/>
</dbReference>
<evidence type="ECO:0000256" key="5">
    <source>
        <dbReference type="ARBA" id="ARBA00022723"/>
    </source>
</evidence>
<comment type="subcellular location">
    <subcellularLocation>
        <location evidence="11">Cytoplasm</location>
    </subcellularLocation>
</comment>
<evidence type="ECO:0000256" key="2">
    <source>
        <dbReference type="ARBA" id="ARBA00022527"/>
    </source>
</evidence>
<comment type="catalytic activity">
    <reaction evidence="11">
        <text>L-threonyl-[protein] + ATP = O-phospho-L-threonyl-[protein] + ADP + H(+)</text>
        <dbReference type="Rhea" id="RHEA:46608"/>
        <dbReference type="Rhea" id="RHEA-COMP:11060"/>
        <dbReference type="Rhea" id="RHEA-COMP:11605"/>
        <dbReference type="ChEBI" id="CHEBI:15378"/>
        <dbReference type="ChEBI" id="CHEBI:30013"/>
        <dbReference type="ChEBI" id="CHEBI:30616"/>
        <dbReference type="ChEBI" id="CHEBI:61977"/>
        <dbReference type="ChEBI" id="CHEBI:456216"/>
        <dbReference type="EC" id="2.7.11.1"/>
    </reaction>
</comment>
<evidence type="ECO:0000256" key="8">
    <source>
        <dbReference type="ARBA" id="ARBA00022840"/>
    </source>
</evidence>
<evidence type="ECO:0000256" key="11">
    <source>
        <dbReference type="HAMAP-Rule" id="MF_01497"/>
    </source>
</evidence>
<comment type="caution">
    <text evidence="13">The sequence shown here is derived from an EMBL/GenBank/DDBJ whole genome shotgun (WGS) entry which is preliminary data.</text>
</comment>
<dbReference type="GO" id="GO:0000287">
    <property type="term" value="F:magnesium ion binding"/>
    <property type="evidence" value="ECO:0007669"/>
    <property type="project" value="UniProtKB-UniRule"/>
</dbReference>
<dbReference type="Proteomes" id="UP000787472">
    <property type="component" value="Unassembled WGS sequence"/>
</dbReference>
<dbReference type="InterPro" id="IPR011009">
    <property type="entry name" value="Kinase-like_dom_sf"/>
</dbReference>
<dbReference type="AlphaFoldDB" id="A0A9E5MMK0"/>
<dbReference type="InterPro" id="IPR002575">
    <property type="entry name" value="Aminoglycoside_PTrfase"/>
</dbReference>
<dbReference type="GO" id="GO:0005737">
    <property type="term" value="C:cytoplasm"/>
    <property type="evidence" value="ECO:0007669"/>
    <property type="project" value="UniProtKB-SubCell"/>
</dbReference>
<dbReference type="EC" id="2.7.11.1" evidence="11"/>
<dbReference type="EMBL" id="JAAONZ010000013">
    <property type="protein sequence ID" value="NHO66997.1"/>
    <property type="molecule type" value="Genomic_DNA"/>
</dbReference>
<keyword evidence="10 11" id="KW-0346">Stress response</keyword>
<evidence type="ECO:0000256" key="4">
    <source>
        <dbReference type="ARBA" id="ARBA00022679"/>
    </source>
</evidence>
<evidence type="ECO:0000259" key="12">
    <source>
        <dbReference type="Pfam" id="PF01636"/>
    </source>
</evidence>
<feature type="site" description="ATP" evidence="11">
    <location>
        <position position="40"/>
    </location>
</feature>
<name>A0A9E5MMK0_9GAMM</name>
<keyword evidence="6 11" id="KW-0547">Nucleotide-binding</keyword>
<keyword evidence="5 11" id="KW-0479">Metal-binding</keyword>
<dbReference type="GO" id="GO:0005524">
    <property type="term" value="F:ATP binding"/>
    <property type="evidence" value="ECO:0007669"/>
    <property type="project" value="UniProtKB-UniRule"/>
</dbReference>
<dbReference type="GO" id="GO:0004674">
    <property type="term" value="F:protein serine/threonine kinase activity"/>
    <property type="evidence" value="ECO:0007669"/>
    <property type="project" value="UniProtKB-UniRule"/>
</dbReference>
<reference evidence="13" key="1">
    <citation type="submission" date="2020-03" db="EMBL/GenBank/DDBJ databases">
        <authorList>
            <person name="Guo F."/>
        </authorList>
    </citation>
    <scope>NUCLEOTIDE SEQUENCE</scope>
    <source>
        <strain evidence="13">JCM 30134</strain>
    </source>
</reference>
<dbReference type="SUPFAM" id="SSF56112">
    <property type="entry name" value="Protein kinase-like (PK-like)"/>
    <property type="match status" value="1"/>
</dbReference>
<dbReference type="Gene3D" id="1.10.510.10">
    <property type="entry name" value="Transferase(Phosphotransferase) domain 1"/>
    <property type="match status" value="1"/>
</dbReference>
<feature type="domain" description="Aminoglycoside phosphotransferase" evidence="12">
    <location>
        <begin position="40"/>
        <end position="263"/>
    </location>
</feature>
<evidence type="ECO:0000256" key="3">
    <source>
        <dbReference type="ARBA" id="ARBA00022553"/>
    </source>
</evidence>
<feature type="active site" description="Proton acceptor" evidence="11">
    <location>
        <position position="207"/>
    </location>
</feature>
<keyword evidence="7 11" id="KW-0418">Kinase</keyword>
<sequence>MNDSETTSVHPYEALTPDTVLNAVEAEGYYCDGRNLALNSYENRVYQVGIEDSQPIIAKFYRPHRWTRAQIQEEHDFCAELVENELPVVPPLPDANGNTIRDYGGFMFALFERRGGHAPELGNLNNLEIMGRFLGRMHNVGHLKPFESRPTISIQTYALDSAEFLLANQFIPMELETSYQTLTDDLVKIIQQRFADTHFETLRLHGDCHPGNVLWRDDIPNFVDFDDARTGPAVQDLWMLLSGDDRDQQQGQLNKILAGYQQFCRFNGAELNLVESLRTLRIMNYSAWLARRWEDPAFPHSFPWFNTQRYWSDHILTLREQLAALQEPPLSMPW</sequence>
<comment type="catalytic activity">
    <reaction evidence="11">
        <text>L-seryl-[protein] + ATP = O-phospho-L-seryl-[protein] + ADP + H(+)</text>
        <dbReference type="Rhea" id="RHEA:17989"/>
        <dbReference type="Rhea" id="RHEA-COMP:9863"/>
        <dbReference type="Rhea" id="RHEA-COMP:11604"/>
        <dbReference type="ChEBI" id="CHEBI:15378"/>
        <dbReference type="ChEBI" id="CHEBI:29999"/>
        <dbReference type="ChEBI" id="CHEBI:30616"/>
        <dbReference type="ChEBI" id="CHEBI:83421"/>
        <dbReference type="ChEBI" id="CHEBI:456216"/>
        <dbReference type="EC" id="2.7.11.1"/>
    </reaction>
</comment>